<evidence type="ECO:0000256" key="6">
    <source>
        <dbReference type="ARBA" id="ARBA00022692"/>
    </source>
</evidence>
<keyword evidence="10 11" id="KW-0472">Membrane</keyword>
<dbReference type="InterPro" id="IPR008568">
    <property type="entry name" value="EMC3"/>
</dbReference>
<feature type="transmembrane region" description="Helical" evidence="11">
    <location>
        <begin position="310"/>
        <end position="331"/>
    </location>
</feature>
<dbReference type="InterPro" id="IPR002809">
    <property type="entry name" value="EMC3/TMCO1"/>
</dbReference>
<evidence type="ECO:0000256" key="11">
    <source>
        <dbReference type="SAM" id="Phobius"/>
    </source>
</evidence>
<evidence type="ECO:0000256" key="5">
    <source>
        <dbReference type="ARBA" id="ARBA00022670"/>
    </source>
</evidence>
<protein>
    <recommendedName>
        <fullName evidence="3">ER membrane protein complex subunit 3</fullName>
    </recommendedName>
</protein>
<dbReference type="GO" id="GO:0005839">
    <property type="term" value="C:proteasome core complex"/>
    <property type="evidence" value="ECO:0007669"/>
    <property type="project" value="InterPro"/>
</dbReference>
<sequence>MPVLSCFTTEEVASDRRTELRNVAKAKPALREHKIGGDVYEKPQDTGKSKQLRHVMDQQGSSYVSINSKLYIAGSQSMKKIIEINKFLVGTMAGGAADCVYWDRVLSKQCQLFELRNKNPISTAAASKLMANMAFSYKGTGLSMGMMIAGWDKNGASLYYVDSEGQRTRSTVFSVGSGSIYAFGVLDSGYSFDLQNQEAYELARRSIYYATFRDSFSGGIIRGIVRHYIAVLTTTPKEADILQVQDSQVLIRSRILRENGGYLVSSSYHTRRNFFNNEDTGYFKTQKRQATSQNPMTDPNMMTDMLKGNITTVLPMIIIGGWINWMFSGFVTTKVPFPLTLRFKPMLQRGIELASLDASWVSSASWYFLNVFGLRSIYALVLGENNAADQSRQFQDQMSGAAMAMPPDPKAAFKSEWEALEINEHHWLLADADSDLLVNHIEDKIKN</sequence>
<evidence type="ECO:0000313" key="13">
    <source>
        <dbReference type="Proteomes" id="UP001152798"/>
    </source>
</evidence>
<dbReference type="GO" id="GO:0034975">
    <property type="term" value="P:protein folding in endoplasmic reticulum"/>
    <property type="evidence" value="ECO:0007669"/>
    <property type="project" value="TreeGrafter"/>
</dbReference>
<evidence type="ECO:0000256" key="7">
    <source>
        <dbReference type="ARBA" id="ARBA00022698"/>
    </source>
</evidence>
<keyword evidence="6 11" id="KW-0812">Transmembrane</keyword>
<dbReference type="SMART" id="SM01415">
    <property type="entry name" value="DUF106"/>
    <property type="match status" value="1"/>
</dbReference>
<dbReference type="Proteomes" id="UP001152798">
    <property type="component" value="Chromosome 4"/>
</dbReference>
<keyword evidence="8" id="KW-0378">Hydrolase</keyword>
<dbReference type="PRINTS" id="PR00141">
    <property type="entry name" value="PROTEASOME"/>
</dbReference>
<evidence type="ECO:0000256" key="10">
    <source>
        <dbReference type="ARBA" id="ARBA00023136"/>
    </source>
</evidence>
<reference evidence="12" key="1">
    <citation type="submission" date="2022-01" db="EMBL/GenBank/DDBJ databases">
        <authorList>
            <person name="King R."/>
        </authorList>
    </citation>
    <scope>NUCLEOTIDE SEQUENCE</scope>
</reference>
<comment type="subcellular location">
    <subcellularLocation>
        <location evidence="1">Membrane</location>
        <topology evidence="1">Multi-pass membrane protein</topology>
    </subcellularLocation>
</comment>
<dbReference type="AlphaFoldDB" id="A0A9P0MPD1"/>
<evidence type="ECO:0000256" key="9">
    <source>
        <dbReference type="ARBA" id="ARBA00022989"/>
    </source>
</evidence>
<dbReference type="SUPFAM" id="SSF56235">
    <property type="entry name" value="N-terminal nucleophile aminohydrolases (Ntn hydrolases)"/>
    <property type="match status" value="1"/>
</dbReference>
<keyword evidence="5" id="KW-0645">Protease</keyword>
<dbReference type="PANTHER" id="PTHR13116">
    <property type="entry name" value="ER MEMBRANE PROTEIN COMPLEX SUBUNIT 3"/>
    <property type="match status" value="1"/>
</dbReference>
<comment type="similarity">
    <text evidence="2">Belongs to the EMC3 family.</text>
</comment>
<evidence type="ECO:0000256" key="1">
    <source>
        <dbReference type="ARBA" id="ARBA00004141"/>
    </source>
</evidence>
<dbReference type="EMBL" id="OV725080">
    <property type="protein sequence ID" value="CAH1399880.1"/>
    <property type="molecule type" value="Genomic_DNA"/>
</dbReference>
<organism evidence="12 13">
    <name type="scientific">Nezara viridula</name>
    <name type="common">Southern green stink bug</name>
    <name type="synonym">Cimex viridulus</name>
    <dbReference type="NCBI Taxonomy" id="85310"/>
    <lineage>
        <taxon>Eukaryota</taxon>
        <taxon>Metazoa</taxon>
        <taxon>Ecdysozoa</taxon>
        <taxon>Arthropoda</taxon>
        <taxon>Hexapoda</taxon>
        <taxon>Insecta</taxon>
        <taxon>Pterygota</taxon>
        <taxon>Neoptera</taxon>
        <taxon>Paraneoptera</taxon>
        <taxon>Hemiptera</taxon>
        <taxon>Heteroptera</taxon>
        <taxon>Panheteroptera</taxon>
        <taxon>Pentatomomorpha</taxon>
        <taxon>Pentatomoidea</taxon>
        <taxon>Pentatomidae</taxon>
        <taxon>Pentatominae</taxon>
        <taxon>Nezara</taxon>
    </lineage>
</organism>
<dbReference type="GO" id="GO:0051603">
    <property type="term" value="P:proteolysis involved in protein catabolic process"/>
    <property type="evidence" value="ECO:0007669"/>
    <property type="project" value="InterPro"/>
</dbReference>
<dbReference type="GO" id="GO:0004298">
    <property type="term" value="F:threonine-type endopeptidase activity"/>
    <property type="evidence" value="ECO:0007669"/>
    <property type="project" value="UniProtKB-KW"/>
</dbReference>
<keyword evidence="4" id="KW-0963">Cytoplasm</keyword>
<keyword evidence="9 11" id="KW-1133">Transmembrane helix</keyword>
<keyword evidence="7" id="KW-0888">Threonine protease</keyword>
<gene>
    <name evidence="12" type="ORF">NEZAVI_LOCUS9236</name>
</gene>
<dbReference type="Gene3D" id="3.60.20.10">
    <property type="entry name" value="Glutamine Phosphoribosylpyrophosphate, subunit 1, domain 1"/>
    <property type="match status" value="1"/>
</dbReference>
<dbReference type="InterPro" id="IPR029055">
    <property type="entry name" value="Ntn_hydrolases_N"/>
</dbReference>
<proteinExistence type="inferred from homology"/>
<dbReference type="InterPro" id="IPR000243">
    <property type="entry name" value="Pept_T1A_subB"/>
</dbReference>
<evidence type="ECO:0000256" key="4">
    <source>
        <dbReference type="ARBA" id="ARBA00022490"/>
    </source>
</evidence>
<dbReference type="GO" id="GO:0072546">
    <property type="term" value="C:EMC complex"/>
    <property type="evidence" value="ECO:0007669"/>
    <property type="project" value="TreeGrafter"/>
</dbReference>
<evidence type="ECO:0000256" key="2">
    <source>
        <dbReference type="ARBA" id="ARBA00005376"/>
    </source>
</evidence>
<evidence type="ECO:0000256" key="8">
    <source>
        <dbReference type="ARBA" id="ARBA00022801"/>
    </source>
</evidence>
<accession>A0A9P0MPD1</accession>
<evidence type="ECO:0000313" key="12">
    <source>
        <dbReference type="EMBL" id="CAH1399880.1"/>
    </source>
</evidence>
<dbReference type="OrthoDB" id="6745403at2759"/>
<evidence type="ECO:0000256" key="3">
    <source>
        <dbReference type="ARBA" id="ARBA00020822"/>
    </source>
</evidence>
<keyword evidence="13" id="KW-1185">Reference proteome</keyword>
<name>A0A9P0MPD1_NEZVI</name>
<dbReference type="Pfam" id="PF01956">
    <property type="entry name" value="EMC3_TMCO1"/>
    <property type="match status" value="1"/>
</dbReference>
<dbReference type="PANTHER" id="PTHR13116:SF5">
    <property type="entry name" value="ER MEMBRANE PROTEIN COMPLEX SUBUNIT 3"/>
    <property type="match status" value="1"/>
</dbReference>